<dbReference type="Pfam" id="PF01370">
    <property type="entry name" value="Epimerase"/>
    <property type="match status" value="1"/>
</dbReference>
<comment type="similarity">
    <text evidence="1">Belongs to the NAD(P)-dependent epimerase/dehydratase family.</text>
</comment>
<feature type="non-terminal residue" evidence="3">
    <location>
        <position position="110"/>
    </location>
</feature>
<feature type="domain" description="NAD-dependent epimerase/dehydratase" evidence="2">
    <location>
        <begin position="4"/>
        <end position="109"/>
    </location>
</feature>
<sequence length="110" mass="12303">MCKVLITGAAGFIGSHVTRHFCEKGLNPLCYVKKTSDTKFIRNLPVQILYGDILDLEGLKNAMKNVDTIIHIAALTRDWGRYNDFYNINVEGTLNVLRAGTAHGVKHFII</sequence>
<reference evidence="3" key="1">
    <citation type="journal article" date="2014" name="Front. Microbiol.">
        <title>High frequency of phylogenetically diverse reductive dehalogenase-homologous genes in deep subseafloor sedimentary metagenomes.</title>
        <authorList>
            <person name="Kawai M."/>
            <person name="Futagami T."/>
            <person name="Toyoda A."/>
            <person name="Takaki Y."/>
            <person name="Nishi S."/>
            <person name="Hori S."/>
            <person name="Arai W."/>
            <person name="Tsubouchi T."/>
            <person name="Morono Y."/>
            <person name="Uchiyama I."/>
            <person name="Ito T."/>
            <person name="Fujiyama A."/>
            <person name="Inagaki F."/>
            <person name="Takami H."/>
        </authorList>
    </citation>
    <scope>NUCLEOTIDE SEQUENCE</scope>
    <source>
        <strain evidence="3">Expedition CK06-06</strain>
    </source>
</reference>
<organism evidence="3">
    <name type="scientific">marine sediment metagenome</name>
    <dbReference type="NCBI Taxonomy" id="412755"/>
    <lineage>
        <taxon>unclassified sequences</taxon>
        <taxon>metagenomes</taxon>
        <taxon>ecological metagenomes</taxon>
    </lineage>
</organism>
<dbReference type="InterPro" id="IPR036291">
    <property type="entry name" value="NAD(P)-bd_dom_sf"/>
</dbReference>
<dbReference type="PANTHER" id="PTHR43000">
    <property type="entry name" value="DTDP-D-GLUCOSE 4,6-DEHYDRATASE-RELATED"/>
    <property type="match status" value="1"/>
</dbReference>
<proteinExistence type="inferred from homology"/>
<gene>
    <name evidence="3" type="ORF">S12H4_10404</name>
</gene>
<evidence type="ECO:0000313" key="3">
    <source>
        <dbReference type="EMBL" id="GAI63133.1"/>
    </source>
</evidence>
<dbReference type="Gene3D" id="3.40.50.720">
    <property type="entry name" value="NAD(P)-binding Rossmann-like Domain"/>
    <property type="match status" value="1"/>
</dbReference>
<dbReference type="AlphaFoldDB" id="X1Q4H6"/>
<comment type="caution">
    <text evidence="3">The sequence shown here is derived from an EMBL/GenBank/DDBJ whole genome shotgun (WGS) entry which is preliminary data.</text>
</comment>
<evidence type="ECO:0000256" key="1">
    <source>
        <dbReference type="ARBA" id="ARBA00007637"/>
    </source>
</evidence>
<dbReference type="SUPFAM" id="SSF51735">
    <property type="entry name" value="NAD(P)-binding Rossmann-fold domains"/>
    <property type="match status" value="1"/>
</dbReference>
<dbReference type="EMBL" id="BARW01004442">
    <property type="protein sequence ID" value="GAI63133.1"/>
    <property type="molecule type" value="Genomic_DNA"/>
</dbReference>
<protein>
    <recommendedName>
        <fullName evidence="2">NAD-dependent epimerase/dehydratase domain-containing protein</fullName>
    </recommendedName>
</protein>
<accession>X1Q4H6</accession>
<name>X1Q4H6_9ZZZZ</name>
<evidence type="ECO:0000259" key="2">
    <source>
        <dbReference type="Pfam" id="PF01370"/>
    </source>
</evidence>
<dbReference type="InterPro" id="IPR001509">
    <property type="entry name" value="Epimerase_deHydtase"/>
</dbReference>